<proteinExistence type="predicted"/>
<reference evidence="2 3" key="1">
    <citation type="journal article" date="2012" name="Environ. Microbiol.">
        <title>The genome of the ammonia-oxidizing Candidatus Nitrososphaera gargensis: insights into metabolic versatility and environmental adaptations.</title>
        <authorList>
            <person name="Spang A."/>
            <person name="Poehlein A."/>
            <person name="Offre P."/>
            <person name="Zumbragel S."/>
            <person name="Haider S."/>
            <person name="Rychlik N."/>
            <person name="Nowka B."/>
            <person name="Schmeisser C."/>
            <person name="Lebedeva E.V."/>
            <person name="Rattei T."/>
            <person name="Bohm C."/>
            <person name="Schmid M."/>
            <person name="Galushko A."/>
            <person name="Hatzenpichler R."/>
            <person name="Weinmaier T."/>
            <person name="Daniel R."/>
            <person name="Schleper C."/>
            <person name="Spieck E."/>
            <person name="Streit W."/>
            <person name="Wagner M."/>
        </authorList>
    </citation>
    <scope>NUCLEOTIDE SEQUENCE [LARGE SCALE GENOMIC DNA]</scope>
    <source>
        <strain evidence="3">Ga9.2</strain>
    </source>
</reference>
<keyword evidence="1" id="KW-1133">Transmembrane helix</keyword>
<dbReference type="Proteomes" id="UP000008037">
    <property type="component" value="Chromosome"/>
</dbReference>
<dbReference type="HOGENOM" id="CLU_2366308_0_0_2"/>
<keyword evidence="3" id="KW-1185">Reference proteome</keyword>
<evidence type="ECO:0000256" key="1">
    <source>
        <dbReference type="SAM" id="Phobius"/>
    </source>
</evidence>
<evidence type="ECO:0000313" key="3">
    <source>
        <dbReference type="Proteomes" id="UP000008037"/>
    </source>
</evidence>
<dbReference type="InParanoid" id="K0IMG8"/>
<name>K0IMG8_NITGG</name>
<sequence length="95" mass="10471">MLQRKSLLFMIAIAPGAAILAIASYNFTTEKIIEISEQDIHSNAQIEAHAISNALTSRIADVDHNLALLASAPLVQRGTRERSSCLMPRRTILWT</sequence>
<dbReference type="KEGG" id="nga:Ngar_c33520"/>
<dbReference type="RefSeq" id="WP_015020800.1">
    <property type="nucleotide sequence ID" value="NC_018719.1"/>
</dbReference>
<dbReference type="EMBL" id="CP002408">
    <property type="protein sequence ID" value="AFU60267.1"/>
    <property type="molecule type" value="Genomic_DNA"/>
</dbReference>
<keyword evidence="1" id="KW-0472">Membrane</keyword>
<evidence type="ECO:0000313" key="2">
    <source>
        <dbReference type="EMBL" id="AFU60267.1"/>
    </source>
</evidence>
<dbReference type="STRING" id="1237085.Ngar_c33520"/>
<accession>K0IMG8</accession>
<feature type="transmembrane region" description="Helical" evidence="1">
    <location>
        <begin position="7"/>
        <end position="27"/>
    </location>
</feature>
<dbReference type="AlphaFoldDB" id="K0IMG8"/>
<gene>
    <name evidence="2" type="ordered locus">Ngar_c33520</name>
</gene>
<protein>
    <submittedName>
        <fullName evidence="2">Uncharacterized protein</fullName>
    </submittedName>
</protein>
<organism evidence="2 3">
    <name type="scientific">Nitrososphaera gargensis (strain Ga9.2)</name>
    <dbReference type="NCBI Taxonomy" id="1237085"/>
    <lineage>
        <taxon>Archaea</taxon>
        <taxon>Nitrososphaerota</taxon>
        <taxon>Nitrososphaeria</taxon>
        <taxon>Nitrososphaerales</taxon>
        <taxon>Nitrososphaeraceae</taxon>
        <taxon>Nitrososphaera</taxon>
    </lineage>
</organism>
<keyword evidence="1" id="KW-0812">Transmembrane</keyword>
<dbReference type="GeneID" id="13797162"/>
<dbReference type="BioCyc" id="CNIT1237085:G1324-3352-MONOMER"/>